<dbReference type="AlphaFoldDB" id="A0AAQ3UC35"/>
<sequence>MGEGDVAGGSSSVRFWSYNSVLKRPAKRMLIRPRGEWQWEDVTWDGVGRHSKVNLMLGALCRYYYPGMVKVDGVRQATKQWSHWRLKEYVQPDEGSSAGDSSKGGSSQAQRRTCQSVVWDEFWLRYRLEDEDDREVLWIVRRHFCRAAEKVIDDAFCNARISAVCQYYKRIKGENMSREKGASQIYLIEQQYLQEYEDGVALGFMAVFVCGRRGPDPTNPEVLCTEAAREKMVCLWHRGCRLRPEYISSKEIGFVVWEFSLLKDRSRYPGRGGGSSGNTNSRAVDKHDSLYGFLSLGYHSSIGTRRELATLLPSLNVSAAGVDRVGASTPGLATTFGVDDGLSASSGVDGTAGLSATSELDGTARLLATFGVDATLGLNATFGVDASCCTTLQPMDAITSSTLWITGFQRSERPQLQMRKGMMT</sequence>
<name>A0AAQ3UC35_PASNO</name>
<organism evidence="1 2">
    <name type="scientific">Paspalum notatum var. saurae</name>
    <dbReference type="NCBI Taxonomy" id="547442"/>
    <lineage>
        <taxon>Eukaryota</taxon>
        <taxon>Viridiplantae</taxon>
        <taxon>Streptophyta</taxon>
        <taxon>Embryophyta</taxon>
        <taxon>Tracheophyta</taxon>
        <taxon>Spermatophyta</taxon>
        <taxon>Magnoliopsida</taxon>
        <taxon>Liliopsida</taxon>
        <taxon>Poales</taxon>
        <taxon>Poaceae</taxon>
        <taxon>PACMAD clade</taxon>
        <taxon>Panicoideae</taxon>
        <taxon>Andropogonodae</taxon>
        <taxon>Paspaleae</taxon>
        <taxon>Paspalinae</taxon>
        <taxon>Paspalum</taxon>
    </lineage>
</organism>
<reference evidence="1 2" key="1">
    <citation type="submission" date="2024-02" db="EMBL/GenBank/DDBJ databases">
        <title>High-quality chromosome-scale genome assembly of Pensacola bahiagrass (Paspalum notatum Flugge var. saurae).</title>
        <authorList>
            <person name="Vega J.M."/>
            <person name="Podio M."/>
            <person name="Orjuela J."/>
            <person name="Siena L.A."/>
            <person name="Pessino S.C."/>
            <person name="Combes M.C."/>
            <person name="Mariac C."/>
            <person name="Albertini E."/>
            <person name="Pupilli F."/>
            <person name="Ortiz J.P.A."/>
            <person name="Leblanc O."/>
        </authorList>
    </citation>
    <scope>NUCLEOTIDE SEQUENCE [LARGE SCALE GENOMIC DNA]</scope>
    <source>
        <strain evidence="1">R1</strain>
        <tissue evidence="1">Leaf</tissue>
    </source>
</reference>
<evidence type="ECO:0000313" key="2">
    <source>
        <dbReference type="Proteomes" id="UP001341281"/>
    </source>
</evidence>
<protein>
    <submittedName>
        <fullName evidence="1">Uncharacterized protein</fullName>
    </submittedName>
</protein>
<proteinExistence type="predicted"/>
<dbReference type="PANTHER" id="PTHR33157">
    <property type="entry name" value="AUTONOMOUS TRANSPOSABLE ELEMENT EN-1 MOSAIC PROTEIN-RELATED"/>
    <property type="match status" value="1"/>
</dbReference>
<dbReference type="Proteomes" id="UP001341281">
    <property type="component" value="Chromosome 08"/>
</dbReference>
<gene>
    <name evidence="1" type="ORF">U9M48_035691</name>
</gene>
<keyword evidence="2" id="KW-1185">Reference proteome</keyword>
<accession>A0AAQ3UC35</accession>
<dbReference type="InterPro" id="IPR039266">
    <property type="entry name" value="EN-1/SPM"/>
</dbReference>
<evidence type="ECO:0000313" key="1">
    <source>
        <dbReference type="EMBL" id="WVZ89265.1"/>
    </source>
</evidence>
<dbReference type="EMBL" id="CP144752">
    <property type="protein sequence ID" value="WVZ89265.1"/>
    <property type="molecule type" value="Genomic_DNA"/>
</dbReference>
<dbReference type="GO" id="GO:0032196">
    <property type="term" value="P:transposition"/>
    <property type="evidence" value="ECO:0007669"/>
    <property type="project" value="InterPro"/>
</dbReference>
<dbReference type="PANTHER" id="PTHR33157:SF14">
    <property type="entry name" value="AUTONOMOUS TRANSPOSABLE ELEMENT EN-1 MOSAIC PROTEIN"/>
    <property type="match status" value="1"/>
</dbReference>